<protein>
    <submittedName>
        <fullName evidence="3">DUF302 domain-containing protein</fullName>
    </submittedName>
</protein>
<feature type="chain" id="PRO_5045604849" evidence="1">
    <location>
        <begin position="25"/>
        <end position="161"/>
    </location>
</feature>
<dbReference type="Proteomes" id="UP000689967">
    <property type="component" value="Unassembled WGS sequence"/>
</dbReference>
<sequence>MKIAPPRRAVLALPLLALAPVAEAQAPAGDGLVTVPSAHPPRATLDRFAAAVRAAGWVVFTEIDHAAAARQVGMDLPARTVLLFGNPRAGTPGMAVNPTLALDLPLRVLVWQDGAGRTFLTRSSGADLASRLFARHGVTVPAEGQAATEALLERLARQATE</sequence>
<dbReference type="InterPro" id="IPR005180">
    <property type="entry name" value="DUF302"/>
</dbReference>
<gene>
    <name evidence="3" type="ORF">JJQ90_04165</name>
</gene>
<feature type="domain" description="DUF302" evidence="2">
    <location>
        <begin position="63"/>
        <end position="120"/>
    </location>
</feature>
<name>A0ABS6H2I5_9PROT</name>
<dbReference type="EMBL" id="JAERQM010000001">
    <property type="protein sequence ID" value="MBU8542883.1"/>
    <property type="molecule type" value="Genomic_DNA"/>
</dbReference>
<accession>A0ABS6H2I5</accession>
<dbReference type="CDD" id="cd14797">
    <property type="entry name" value="DUF302"/>
    <property type="match status" value="1"/>
</dbReference>
<reference evidence="3 4" key="1">
    <citation type="submission" date="2021-01" db="EMBL/GenBank/DDBJ databases">
        <title>Roseomonas sp. nov, a bacterium isolated from an oil production mixture in Yumen Oilfield.</title>
        <authorList>
            <person name="Wu D."/>
        </authorList>
    </citation>
    <scope>NUCLEOTIDE SEQUENCE [LARGE SCALE GENOMIC DNA]</scope>
    <source>
        <strain evidence="3 4">ROY-5-3</strain>
    </source>
</reference>
<dbReference type="RefSeq" id="WP_216873172.1">
    <property type="nucleotide sequence ID" value="NZ_JAERQM010000001.1"/>
</dbReference>
<dbReference type="Pfam" id="PF03625">
    <property type="entry name" value="DUF302"/>
    <property type="match status" value="1"/>
</dbReference>
<evidence type="ECO:0000313" key="4">
    <source>
        <dbReference type="Proteomes" id="UP000689967"/>
    </source>
</evidence>
<proteinExistence type="predicted"/>
<organism evidence="3 4">
    <name type="scientific">Falsiroseomonas oleicola</name>
    <dbReference type="NCBI Taxonomy" id="2801474"/>
    <lineage>
        <taxon>Bacteria</taxon>
        <taxon>Pseudomonadati</taxon>
        <taxon>Pseudomonadota</taxon>
        <taxon>Alphaproteobacteria</taxon>
        <taxon>Acetobacterales</taxon>
        <taxon>Roseomonadaceae</taxon>
        <taxon>Falsiroseomonas</taxon>
    </lineage>
</organism>
<comment type="caution">
    <text evidence="3">The sequence shown here is derived from an EMBL/GenBank/DDBJ whole genome shotgun (WGS) entry which is preliminary data.</text>
</comment>
<feature type="signal peptide" evidence="1">
    <location>
        <begin position="1"/>
        <end position="24"/>
    </location>
</feature>
<evidence type="ECO:0000256" key="1">
    <source>
        <dbReference type="SAM" id="SignalP"/>
    </source>
</evidence>
<evidence type="ECO:0000259" key="2">
    <source>
        <dbReference type="Pfam" id="PF03625"/>
    </source>
</evidence>
<keyword evidence="1" id="KW-0732">Signal</keyword>
<dbReference type="PANTHER" id="PTHR38342:SF2">
    <property type="entry name" value="INNER MEMBRANE OR EXPORTED"/>
    <property type="match status" value="1"/>
</dbReference>
<keyword evidence="4" id="KW-1185">Reference proteome</keyword>
<dbReference type="PANTHER" id="PTHR38342">
    <property type="entry name" value="SLR5037 PROTEIN"/>
    <property type="match status" value="1"/>
</dbReference>
<evidence type="ECO:0000313" key="3">
    <source>
        <dbReference type="EMBL" id="MBU8542883.1"/>
    </source>
</evidence>